<protein>
    <recommendedName>
        <fullName evidence="3">Reverse transcriptase</fullName>
    </recommendedName>
</protein>
<reference evidence="1 2" key="1">
    <citation type="submission" date="2024-05" db="EMBL/GenBank/DDBJ databases">
        <authorList>
            <person name="Wallberg A."/>
        </authorList>
    </citation>
    <scope>NUCLEOTIDE SEQUENCE [LARGE SCALE GENOMIC DNA]</scope>
</reference>
<name>A0AAV2PJ17_MEGNR</name>
<dbReference type="Gene3D" id="3.60.10.10">
    <property type="entry name" value="Endonuclease/exonuclease/phosphatase"/>
    <property type="match status" value="1"/>
</dbReference>
<sequence length="133" mass="15593">STSSNCHISKGLTSTIRTLKLKDAWFIKNRHIEYTYIKNNCKSRLDRIYLCDLSTVVSNTQVIHTNISDHSCVITALNIEGIPLQGKYYWKLNTSLLKDTFVKQRFSQLWGKLKRQIENYQSINDWWVHLAKT</sequence>
<dbReference type="Proteomes" id="UP001497623">
    <property type="component" value="Unassembled WGS sequence"/>
</dbReference>
<evidence type="ECO:0000313" key="2">
    <source>
        <dbReference type="Proteomes" id="UP001497623"/>
    </source>
</evidence>
<proteinExistence type="predicted"/>
<organism evidence="1 2">
    <name type="scientific">Meganyctiphanes norvegica</name>
    <name type="common">Northern krill</name>
    <name type="synonym">Thysanopoda norvegica</name>
    <dbReference type="NCBI Taxonomy" id="48144"/>
    <lineage>
        <taxon>Eukaryota</taxon>
        <taxon>Metazoa</taxon>
        <taxon>Ecdysozoa</taxon>
        <taxon>Arthropoda</taxon>
        <taxon>Crustacea</taxon>
        <taxon>Multicrustacea</taxon>
        <taxon>Malacostraca</taxon>
        <taxon>Eumalacostraca</taxon>
        <taxon>Eucarida</taxon>
        <taxon>Euphausiacea</taxon>
        <taxon>Euphausiidae</taxon>
        <taxon>Meganyctiphanes</taxon>
    </lineage>
</organism>
<evidence type="ECO:0000313" key="1">
    <source>
        <dbReference type="EMBL" id="CAL4058747.1"/>
    </source>
</evidence>
<dbReference type="SUPFAM" id="SSF56219">
    <property type="entry name" value="DNase I-like"/>
    <property type="match status" value="1"/>
</dbReference>
<feature type="non-terminal residue" evidence="1">
    <location>
        <position position="133"/>
    </location>
</feature>
<keyword evidence="2" id="KW-1185">Reference proteome</keyword>
<gene>
    <name evidence="1" type="ORF">MNOR_LOCUS191</name>
</gene>
<comment type="caution">
    <text evidence="1">The sequence shown here is derived from an EMBL/GenBank/DDBJ whole genome shotgun (WGS) entry which is preliminary data.</text>
</comment>
<dbReference type="AlphaFoldDB" id="A0AAV2PJ17"/>
<dbReference type="InterPro" id="IPR036691">
    <property type="entry name" value="Endo/exonu/phosph_ase_sf"/>
</dbReference>
<dbReference type="EMBL" id="CAXKWB010000034">
    <property type="protein sequence ID" value="CAL4058747.1"/>
    <property type="molecule type" value="Genomic_DNA"/>
</dbReference>
<feature type="non-terminal residue" evidence="1">
    <location>
        <position position="1"/>
    </location>
</feature>
<accession>A0AAV2PJ17</accession>
<evidence type="ECO:0008006" key="3">
    <source>
        <dbReference type="Google" id="ProtNLM"/>
    </source>
</evidence>